<evidence type="ECO:0000256" key="3">
    <source>
        <dbReference type="ARBA" id="ARBA00023002"/>
    </source>
</evidence>
<dbReference type="SUPFAM" id="SSF51905">
    <property type="entry name" value="FAD/NAD(P)-binding domain"/>
    <property type="match status" value="2"/>
</dbReference>
<evidence type="ECO:0000313" key="4">
    <source>
        <dbReference type="EMBL" id="CAK3962510.1"/>
    </source>
</evidence>
<dbReference type="InterPro" id="IPR036188">
    <property type="entry name" value="FAD/NAD-bd_sf"/>
</dbReference>
<dbReference type="PIRSF" id="PIRSF000332">
    <property type="entry name" value="FMO"/>
    <property type="match status" value="1"/>
</dbReference>
<keyword evidence="4" id="KW-0503">Monooxygenase</keyword>
<dbReference type="GO" id="GO:0050661">
    <property type="term" value="F:NADP binding"/>
    <property type="evidence" value="ECO:0007669"/>
    <property type="project" value="InterPro"/>
</dbReference>
<evidence type="ECO:0000256" key="1">
    <source>
        <dbReference type="ARBA" id="ARBA00022630"/>
    </source>
</evidence>
<evidence type="ECO:0000256" key="2">
    <source>
        <dbReference type="ARBA" id="ARBA00022827"/>
    </source>
</evidence>
<dbReference type="Gene3D" id="3.50.50.60">
    <property type="entry name" value="FAD/NAD(P)-binding domain"/>
    <property type="match status" value="2"/>
</dbReference>
<dbReference type="InterPro" id="IPR000960">
    <property type="entry name" value="Flavin_mOase"/>
</dbReference>
<dbReference type="GO" id="GO:0050660">
    <property type="term" value="F:flavin adenine dinucleotide binding"/>
    <property type="evidence" value="ECO:0007669"/>
    <property type="project" value="InterPro"/>
</dbReference>
<reference evidence="4" key="1">
    <citation type="submission" date="2023-11" db="EMBL/GenBank/DDBJ databases">
        <authorList>
            <person name="Alioto T."/>
            <person name="Alioto T."/>
            <person name="Gomez Garrido J."/>
        </authorList>
    </citation>
    <scope>NUCLEOTIDE SEQUENCE</scope>
</reference>
<keyword evidence="5" id="KW-1185">Reference proteome</keyword>
<gene>
    <name evidence="4" type="ORF">LECACI_7A003456</name>
</gene>
<accession>A0AAI9E9Q4</accession>
<evidence type="ECO:0000313" key="5">
    <source>
        <dbReference type="Proteomes" id="UP001296104"/>
    </source>
</evidence>
<comment type="caution">
    <text evidence="4">The sequence shown here is derived from an EMBL/GenBank/DDBJ whole genome shotgun (WGS) entry which is preliminary data.</text>
</comment>
<dbReference type="EMBL" id="CAVMBE010000017">
    <property type="protein sequence ID" value="CAK3962510.1"/>
    <property type="molecule type" value="Genomic_DNA"/>
</dbReference>
<keyword evidence="3" id="KW-0560">Oxidoreductase</keyword>
<dbReference type="InterPro" id="IPR050346">
    <property type="entry name" value="FMO-like"/>
</dbReference>
<dbReference type="GO" id="GO:0004497">
    <property type="term" value="F:monooxygenase activity"/>
    <property type="evidence" value="ECO:0007669"/>
    <property type="project" value="UniProtKB-KW"/>
</dbReference>
<keyword evidence="2" id="KW-0274">FAD</keyword>
<dbReference type="AlphaFoldDB" id="A0AAI9E9Q4"/>
<dbReference type="PANTHER" id="PTHR23023">
    <property type="entry name" value="DIMETHYLANILINE MONOOXYGENASE"/>
    <property type="match status" value="1"/>
</dbReference>
<keyword evidence="1" id="KW-0285">Flavoprotein</keyword>
<protein>
    <submittedName>
        <fullName evidence="4">Flavin-binding monooxygenase</fullName>
    </submittedName>
</protein>
<dbReference type="Proteomes" id="UP001296104">
    <property type="component" value="Unassembled WGS sequence"/>
</dbReference>
<sequence length="587" mass="67112">MHIERPRQVDLVVVGAGIYGIQAARTYLEVHPKSKVVILEASTTIGGVWSRDRVYEDFWTQTPVGILEFSSRPIHEIPDSDKYHGFFKAKHVTSYLEEYCRDQQYDNKSIDSRIRFGTSVQEISKHGPWWTVRAGENGEVEFQAPQIIDATGLTSTPNCPDLPDRESFKGRILHHKDFAKFEAELKAEEVTNVVVIGGAKSAADVAYSCAKAGHKVSWIIRKSGSGPAAFVSAKGSMGYANSNESFYTRLTSLFLVSLFALQMGYLRILNWLNRTRVGQSLLQSAWKRINARACKEADYDREDGQANGFHNLEPDTELFWQNDSTGINQREDFFDVIAKHVKVFRQDISGMDEHVVILQDSDHTLVRADVVICATGWRDQVSYFDDETSYALGLPANHRPAADSRWTQLMRAADEDVAKQFPILDSKWARSQKAFQPFDAPEQPQFRLWKSMVPSNDHSIVFLGRLMLGNHFRASEVQALFAVAVLDGAIKSPLKEDMESDIARTLAWFRRRYLKKGQRGNWFYWDMVPYTDMLLSEMGLRSHRSKFWLRDLTRPCYARDLRGLIEEYVKKRDSQRERHTSNASTKL</sequence>
<dbReference type="Pfam" id="PF13738">
    <property type="entry name" value="Pyr_redox_3"/>
    <property type="match status" value="1"/>
</dbReference>
<organism evidence="4 5">
    <name type="scientific">Lecanosticta acicola</name>
    <dbReference type="NCBI Taxonomy" id="111012"/>
    <lineage>
        <taxon>Eukaryota</taxon>
        <taxon>Fungi</taxon>
        <taxon>Dikarya</taxon>
        <taxon>Ascomycota</taxon>
        <taxon>Pezizomycotina</taxon>
        <taxon>Dothideomycetes</taxon>
        <taxon>Dothideomycetidae</taxon>
        <taxon>Mycosphaerellales</taxon>
        <taxon>Mycosphaerellaceae</taxon>
        <taxon>Lecanosticta</taxon>
    </lineage>
</organism>
<name>A0AAI9E9Q4_9PEZI</name>
<proteinExistence type="predicted"/>